<dbReference type="Pfam" id="PF13174">
    <property type="entry name" value="TPR_6"/>
    <property type="match status" value="1"/>
</dbReference>
<dbReference type="Gene3D" id="1.25.40.10">
    <property type="entry name" value="Tetratricopeptide repeat domain"/>
    <property type="match status" value="1"/>
</dbReference>
<keyword evidence="1" id="KW-0472">Membrane</keyword>
<evidence type="ECO:0000313" key="3">
    <source>
        <dbReference type="Proteomes" id="UP001168528"/>
    </source>
</evidence>
<keyword evidence="1" id="KW-0812">Transmembrane</keyword>
<sequence>MIENIALTELIDKYLGGELKPEEKAAFEKRLATETALSEQVTLHRQITASFKSSGRASLLAMLEEEDAKMPAYQEVTEEENKPEAKVIAFNNRSRQMYYWAAAVILLLLVPFIFIIRNNTAPDRLAGKYFKPYGNEWVPANGDTADLSTKAMKHYEEKNYAMALSALEKMLGSDEAEVQFYKGNSHLALNHPQDAITCFAAVLNMPANKYTEEAQWYLALSYIKAEDKAKAKDLLNTIVEVENHPFHKDATELLKKL</sequence>
<comment type="caution">
    <text evidence="2">The sequence shown here is derived from an EMBL/GenBank/DDBJ whole genome shotgun (WGS) entry which is preliminary data.</text>
</comment>
<evidence type="ECO:0000256" key="1">
    <source>
        <dbReference type="SAM" id="Phobius"/>
    </source>
</evidence>
<feature type="transmembrane region" description="Helical" evidence="1">
    <location>
        <begin position="97"/>
        <end position="116"/>
    </location>
</feature>
<keyword evidence="1" id="KW-1133">Transmembrane helix</keyword>
<proteinExistence type="predicted"/>
<accession>A0ABT8R0N2</accession>
<keyword evidence="3" id="KW-1185">Reference proteome</keyword>
<dbReference type="EMBL" id="JAUKPO010000002">
    <property type="protein sequence ID" value="MDO1445641.1"/>
    <property type="molecule type" value="Genomic_DNA"/>
</dbReference>
<dbReference type="Proteomes" id="UP001168528">
    <property type="component" value="Unassembled WGS sequence"/>
</dbReference>
<gene>
    <name evidence="2" type="ORF">Q0590_05240</name>
</gene>
<name>A0ABT8R0N2_9BACT</name>
<dbReference type="SUPFAM" id="SSF48452">
    <property type="entry name" value="TPR-like"/>
    <property type="match status" value="1"/>
</dbReference>
<dbReference type="RefSeq" id="WP_302036443.1">
    <property type="nucleotide sequence ID" value="NZ_JAUKPO010000002.1"/>
</dbReference>
<dbReference type="InterPro" id="IPR011990">
    <property type="entry name" value="TPR-like_helical_dom_sf"/>
</dbReference>
<evidence type="ECO:0000313" key="2">
    <source>
        <dbReference type="EMBL" id="MDO1445641.1"/>
    </source>
</evidence>
<protein>
    <submittedName>
        <fullName evidence="2">Tetratricopeptide repeat protein</fullName>
    </submittedName>
</protein>
<reference evidence="2" key="1">
    <citation type="submission" date="2023-07" db="EMBL/GenBank/DDBJ databases">
        <title>The genome sequence of Rhodocytophaga aerolata KACC 12507.</title>
        <authorList>
            <person name="Zhang X."/>
        </authorList>
    </citation>
    <scope>NUCLEOTIDE SEQUENCE</scope>
    <source>
        <strain evidence="2">KACC 12507</strain>
    </source>
</reference>
<organism evidence="2 3">
    <name type="scientific">Rhodocytophaga aerolata</name>
    <dbReference type="NCBI Taxonomy" id="455078"/>
    <lineage>
        <taxon>Bacteria</taxon>
        <taxon>Pseudomonadati</taxon>
        <taxon>Bacteroidota</taxon>
        <taxon>Cytophagia</taxon>
        <taxon>Cytophagales</taxon>
        <taxon>Rhodocytophagaceae</taxon>
        <taxon>Rhodocytophaga</taxon>
    </lineage>
</organism>
<dbReference type="InterPro" id="IPR019734">
    <property type="entry name" value="TPR_rpt"/>
</dbReference>